<dbReference type="InterPro" id="IPR022050">
    <property type="entry name" value="T_hemolysin"/>
</dbReference>
<reference evidence="2" key="1">
    <citation type="journal article" date="2019" name="Int. J. Syst. Evol. Microbiol.">
        <title>The Global Catalogue of Microorganisms (GCM) 10K type strain sequencing project: providing services to taxonomists for standard genome sequencing and annotation.</title>
        <authorList>
            <consortium name="The Broad Institute Genomics Platform"/>
            <consortium name="The Broad Institute Genome Sequencing Center for Infectious Disease"/>
            <person name="Wu L."/>
            <person name="Ma J."/>
        </authorList>
    </citation>
    <scope>NUCLEOTIDE SEQUENCE [LARGE SCALE GENOMIC DNA]</scope>
    <source>
        <strain evidence="2">CGMCC 1.12989</strain>
    </source>
</reference>
<gene>
    <name evidence="1" type="ORF">ACFO0A_03845</name>
</gene>
<accession>A0ABV8RLQ8</accession>
<name>A0ABV8RLQ8_9SPHN</name>
<dbReference type="RefSeq" id="WP_379537652.1">
    <property type="nucleotide sequence ID" value="NZ_JBHSDR010000003.1"/>
</dbReference>
<sequence length="199" mass="20903">MVTPSRPPLAPPSTPAAQRAAALQLIAGRYAEVHGATISALFDELLTEPLGKGEPAAVCGYRRATAGPLFLESYLDEPVETVLSLSLGRTVARGDVVEIGNLAATNAGAMVSLWARAANDLAGSGEIAVAVLTLPLRRMFGRLGINLIEIAPARPERLGEDAVAWGSYYQRDPRVCAGLIAEGSAQLRRFAPVSRGRCA</sequence>
<dbReference type="Pfam" id="PF12261">
    <property type="entry name" value="T_hemolysin"/>
    <property type="match status" value="1"/>
</dbReference>
<protein>
    <submittedName>
        <fullName evidence="1">Thermostable hemolysin</fullName>
    </submittedName>
</protein>
<organism evidence="1 2">
    <name type="scientific">Novosphingobium tardum</name>
    <dbReference type="NCBI Taxonomy" id="1538021"/>
    <lineage>
        <taxon>Bacteria</taxon>
        <taxon>Pseudomonadati</taxon>
        <taxon>Pseudomonadota</taxon>
        <taxon>Alphaproteobacteria</taxon>
        <taxon>Sphingomonadales</taxon>
        <taxon>Sphingomonadaceae</taxon>
        <taxon>Novosphingobium</taxon>
    </lineage>
</organism>
<evidence type="ECO:0000313" key="1">
    <source>
        <dbReference type="EMBL" id="MFC4294189.1"/>
    </source>
</evidence>
<proteinExistence type="predicted"/>
<keyword evidence="2" id="KW-1185">Reference proteome</keyword>
<evidence type="ECO:0000313" key="2">
    <source>
        <dbReference type="Proteomes" id="UP001595828"/>
    </source>
</evidence>
<dbReference type="Proteomes" id="UP001595828">
    <property type="component" value="Unassembled WGS sequence"/>
</dbReference>
<comment type="caution">
    <text evidence="1">The sequence shown here is derived from an EMBL/GenBank/DDBJ whole genome shotgun (WGS) entry which is preliminary data.</text>
</comment>
<dbReference type="EMBL" id="JBHSDR010000003">
    <property type="protein sequence ID" value="MFC4294189.1"/>
    <property type="molecule type" value="Genomic_DNA"/>
</dbReference>